<dbReference type="InterPro" id="IPR001969">
    <property type="entry name" value="Aspartic_peptidase_AS"/>
</dbReference>
<comment type="caution">
    <text evidence="3">The sequence shown here is derived from an EMBL/GenBank/DDBJ whole genome shotgun (WGS) entry which is preliminary data.</text>
</comment>
<dbReference type="Pfam" id="PF13650">
    <property type="entry name" value="Asp_protease_2"/>
    <property type="match status" value="1"/>
</dbReference>
<dbReference type="GO" id="GO:0004190">
    <property type="term" value="F:aspartic-type endopeptidase activity"/>
    <property type="evidence" value="ECO:0007669"/>
    <property type="project" value="InterPro"/>
</dbReference>
<evidence type="ECO:0000256" key="1">
    <source>
        <dbReference type="ARBA" id="ARBA00022801"/>
    </source>
</evidence>
<dbReference type="InterPro" id="IPR001995">
    <property type="entry name" value="Peptidase_A2_cat"/>
</dbReference>
<keyword evidence="3" id="KW-0645">Protease</keyword>
<keyword evidence="1" id="KW-0378">Hydrolase</keyword>
<feature type="domain" description="Peptidase A2" evidence="2">
    <location>
        <begin position="19"/>
        <end position="102"/>
    </location>
</feature>
<dbReference type="AlphaFoldDB" id="A0A7C3CJM1"/>
<sequence length="117" mass="13187">MGLVYVSGIVSHGDREEEVEFLVDSGATYSLLKKEVWQRLGLAPRREAEFLLADGTRVKRKISECYFRFPFGEGHSPVVLGEEGDDENLLGVVTLEILGVILDPFKRELRPARLLLK</sequence>
<dbReference type="PROSITE" id="PS00141">
    <property type="entry name" value="ASP_PROTEASE"/>
    <property type="match status" value="1"/>
</dbReference>
<dbReference type="GO" id="GO:0006508">
    <property type="term" value="P:proteolysis"/>
    <property type="evidence" value="ECO:0007669"/>
    <property type="project" value="UniProtKB-KW"/>
</dbReference>
<organism evidence="3">
    <name type="scientific">Thermosulfurimonas dismutans</name>
    <dbReference type="NCBI Taxonomy" id="999894"/>
    <lineage>
        <taxon>Bacteria</taxon>
        <taxon>Pseudomonadati</taxon>
        <taxon>Thermodesulfobacteriota</taxon>
        <taxon>Thermodesulfobacteria</taxon>
        <taxon>Thermodesulfobacteriales</taxon>
        <taxon>Thermodesulfobacteriaceae</taxon>
        <taxon>Thermosulfurimonas</taxon>
    </lineage>
</organism>
<reference evidence="3" key="1">
    <citation type="journal article" date="2020" name="mSystems">
        <title>Genome- and Community-Level Interaction Insights into Carbon Utilization and Element Cycling Functions of Hydrothermarchaeota in Hydrothermal Sediment.</title>
        <authorList>
            <person name="Zhou Z."/>
            <person name="Liu Y."/>
            <person name="Xu W."/>
            <person name="Pan J."/>
            <person name="Luo Z.H."/>
            <person name="Li M."/>
        </authorList>
    </citation>
    <scope>NUCLEOTIDE SEQUENCE [LARGE SCALE GENOMIC DNA]</scope>
    <source>
        <strain evidence="3">HyVt-483</strain>
    </source>
</reference>
<name>A0A7C3CJM1_9BACT</name>
<dbReference type="Gene3D" id="2.40.70.10">
    <property type="entry name" value="Acid Proteases"/>
    <property type="match status" value="1"/>
</dbReference>
<protein>
    <submittedName>
        <fullName evidence="3">Aspartyl protease</fullName>
    </submittedName>
</protein>
<dbReference type="InterPro" id="IPR021109">
    <property type="entry name" value="Peptidase_aspartic_dom_sf"/>
</dbReference>
<dbReference type="Proteomes" id="UP000886043">
    <property type="component" value="Unassembled WGS sequence"/>
</dbReference>
<evidence type="ECO:0000259" key="2">
    <source>
        <dbReference type="PROSITE" id="PS50175"/>
    </source>
</evidence>
<evidence type="ECO:0000313" key="3">
    <source>
        <dbReference type="EMBL" id="HFC97076.1"/>
    </source>
</evidence>
<dbReference type="EMBL" id="DRMH01000013">
    <property type="protein sequence ID" value="HFC97076.1"/>
    <property type="molecule type" value="Genomic_DNA"/>
</dbReference>
<dbReference type="PROSITE" id="PS50175">
    <property type="entry name" value="ASP_PROT_RETROV"/>
    <property type="match status" value="1"/>
</dbReference>
<proteinExistence type="predicted"/>
<accession>A0A7C3CJM1</accession>
<dbReference type="SUPFAM" id="SSF50630">
    <property type="entry name" value="Acid proteases"/>
    <property type="match status" value="1"/>
</dbReference>
<gene>
    <name evidence="3" type="ORF">ENJ40_01270</name>
</gene>